<dbReference type="PANTHER" id="PTHR35841:SF1">
    <property type="entry name" value="PHOSPHONATES-BINDING PERIPLASMIC PROTEIN"/>
    <property type="match status" value="1"/>
</dbReference>
<accession>A0A073IWG0</accession>
<dbReference type="Gene3D" id="3.40.190.10">
    <property type="entry name" value="Periplasmic binding protein-like II"/>
    <property type="match status" value="2"/>
</dbReference>
<dbReference type="OrthoDB" id="9802896at2"/>
<dbReference type="PANTHER" id="PTHR35841">
    <property type="entry name" value="PHOSPHONATES-BINDING PERIPLASMIC PROTEIN"/>
    <property type="match status" value="1"/>
</dbReference>
<dbReference type="SUPFAM" id="SSF53850">
    <property type="entry name" value="Periplasmic binding protein-like II"/>
    <property type="match status" value="1"/>
</dbReference>
<protein>
    <submittedName>
        <fullName evidence="1">Phosphonate ABC transporter substrate-binding protein</fullName>
    </submittedName>
</protein>
<evidence type="ECO:0000313" key="2">
    <source>
        <dbReference type="Proteomes" id="UP000027746"/>
    </source>
</evidence>
<reference evidence="1 2" key="1">
    <citation type="submission" date="2014-01" db="EMBL/GenBank/DDBJ databases">
        <title>Sulfitobacter sp. H3 (MCCC 1A00686) Genome Sequencing.</title>
        <authorList>
            <person name="Lai Q."/>
            <person name="Hong Z."/>
        </authorList>
    </citation>
    <scope>NUCLEOTIDE SEQUENCE [LARGE SCALE GENOMIC DNA]</scope>
    <source>
        <strain evidence="1 2">H3</strain>
    </source>
</reference>
<keyword evidence="2" id="KW-1185">Reference proteome</keyword>
<dbReference type="GeneID" id="68872458"/>
<organism evidence="1 2">
    <name type="scientific">Pseudosulfitobacter pseudonitzschiae</name>
    <dbReference type="NCBI Taxonomy" id="1402135"/>
    <lineage>
        <taxon>Bacteria</taxon>
        <taxon>Pseudomonadati</taxon>
        <taxon>Pseudomonadota</taxon>
        <taxon>Alphaproteobacteria</taxon>
        <taxon>Rhodobacterales</taxon>
        <taxon>Roseobacteraceae</taxon>
        <taxon>Pseudosulfitobacter</taxon>
    </lineage>
</organism>
<comment type="caution">
    <text evidence="1">The sequence shown here is derived from an EMBL/GenBank/DDBJ whole genome shotgun (WGS) entry which is preliminary data.</text>
</comment>
<name>A0A073IWG0_9RHOB</name>
<dbReference type="Pfam" id="PF12974">
    <property type="entry name" value="Phosphonate-bd"/>
    <property type="match status" value="1"/>
</dbReference>
<dbReference type="EMBL" id="JAMD01000019">
    <property type="protein sequence ID" value="KEJ94084.1"/>
    <property type="molecule type" value="Genomic_DNA"/>
</dbReference>
<dbReference type="AlphaFoldDB" id="A0A073IWG0"/>
<evidence type="ECO:0000313" key="1">
    <source>
        <dbReference type="EMBL" id="KEJ94084.1"/>
    </source>
</evidence>
<gene>
    <name evidence="1" type="ORF">SUH3_08665</name>
</gene>
<proteinExistence type="predicted"/>
<sequence length="285" mass="31470">MSMNRRSFLTSASVATGFGFPSIAASDEPVRFGLTPVFLTNDQMLVDGLRTYLANAMSRPVELVFRRTYEEITALLVAGDLDAAWICGYPYLRNEDKLALLAVPVWNQKPLYQSYLIAGAERDVSDLSQLKGDVHAYSDPDSNSGYIVTQSELVARDEDRNSFFGKTFFTFGHRNVLRAVASGLAQSGSIDGYVWEAVSATEPDLAAQTKVVWKSEWFGFPPIACRRSQLPTETVQSLQTALINISNTADGMAILEMLQLDGFTVGAENLFDDIRRRIEVLDAAI</sequence>
<dbReference type="RefSeq" id="WP_037930838.1">
    <property type="nucleotide sequence ID" value="NZ_CP054604.1"/>
</dbReference>
<dbReference type="Proteomes" id="UP000027746">
    <property type="component" value="Unassembled WGS sequence"/>
</dbReference>